<keyword evidence="2" id="KW-0808">Transferase</keyword>
<keyword evidence="1" id="KW-0328">Glycosyltransferase</keyword>
<organism evidence="3 4">
    <name type="scientific">Fodinibacter luteus</name>
    <dbReference type="NCBI Taxonomy" id="552064"/>
    <lineage>
        <taxon>Bacteria</taxon>
        <taxon>Bacillati</taxon>
        <taxon>Actinomycetota</taxon>
        <taxon>Actinomycetes</taxon>
        <taxon>Micrococcales</taxon>
        <taxon>Intrasporangiaceae</taxon>
        <taxon>Fodinibacter (ex Wang et al. 2009)</taxon>
    </lineage>
</organism>
<proteinExistence type="predicted"/>
<evidence type="ECO:0000313" key="4">
    <source>
        <dbReference type="Proteomes" id="UP001500945"/>
    </source>
</evidence>
<dbReference type="Gene3D" id="3.40.50.2000">
    <property type="entry name" value="Glycogen Phosphorylase B"/>
    <property type="match status" value="1"/>
</dbReference>
<protein>
    <submittedName>
        <fullName evidence="3">Glycosyltransferase family 4 protein</fullName>
    </submittedName>
</protein>
<dbReference type="CDD" id="cd03801">
    <property type="entry name" value="GT4_PimA-like"/>
    <property type="match status" value="1"/>
</dbReference>
<sequence length="388" mass="42248">MPEGREGRTRSAADADRLWVVVVLPALSDLPSGGYKVAYTYANHLAGRGHRVTVIHAARLSGDGVRHRPWRARAVRAWREVRRTGDRFDYHVRRGHARPTWFELDERVEVRNIAYLLPRTIPRADVVVATAVTTARVTAAACRRSGATGIYLIQSYEDWLADREVVDATWRLPLTNFVIADWLADKGAELGVGTVLVPNGIDLEAFPPGPPLAQRRNDVVALASDVPNKRTDLLVLALRRVAELRGGLSAVVFGTCARPDGLPESVEYVRSPSPDQLSGLYRSAKVYLCTSDAEGWHLPPAEAMSSATAVVSTEIGGVMTYARGVSATALAGDAASLAAQVVGLLDDPQRCQELASAGLDRIRHHDEASAARRFGDELEAAWRRDHCG</sequence>
<dbReference type="SUPFAM" id="SSF53756">
    <property type="entry name" value="UDP-Glycosyltransferase/glycogen phosphorylase"/>
    <property type="match status" value="1"/>
</dbReference>
<dbReference type="Gene3D" id="3.40.50.11090">
    <property type="match status" value="1"/>
</dbReference>
<dbReference type="EMBL" id="BAABGM010000015">
    <property type="protein sequence ID" value="GAA4407762.1"/>
    <property type="molecule type" value="Genomic_DNA"/>
</dbReference>
<accession>A0ABP8KIB1</accession>
<evidence type="ECO:0000256" key="2">
    <source>
        <dbReference type="ARBA" id="ARBA00022679"/>
    </source>
</evidence>
<dbReference type="PANTHER" id="PTHR12526">
    <property type="entry name" value="GLYCOSYLTRANSFERASE"/>
    <property type="match status" value="1"/>
</dbReference>
<reference evidence="4" key="1">
    <citation type="journal article" date="2019" name="Int. J. Syst. Evol. Microbiol.">
        <title>The Global Catalogue of Microorganisms (GCM) 10K type strain sequencing project: providing services to taxonomists for standard genome sequencing and annotation.</title>
        <authorList>
            <consortium name="The Broad Institute Genomics Platform"/>
            <consortium name="The Broad Institute Genome Sequencing Center for Infectious Disease"/>
            <person name="Wu L."/>
            <person name="Ma J."/>
        </authorList>
    </citation>
    <scope>NUCLEOTIDE SEQUENCE [LARGE SCALE GENOMIC DNA]</scope>
    <source>
        <strain evidence="4">JCM 17809</strain>
    </source>
</reference>
<dbReference type="PANTHER" id="PTHR12526:SF510">
    <property type="entry name" value="D-INOSITOL 3-PHOSPHATE GLYCOSYLTRANSFERASE"/>
    <property type="match status" value="1"/>
</dbReference>
<comment type="caution">
    <text evidence="3">The sequence shown here is derived from an EMBL/GenBank/DDBJ whole genome shotgun (WGS) entry which is preliminary data.</text>
</comment>
<gene>
    <name evidence="3" type="ORF">GCM10023168_24180</name>
</gene>
<name>A0ABP8KIB1_9MICO</name>
<keyword evidence="4" id="KW-1185">Reference proteome</keyword>
<dbReference type="Pfam" id="PF13692">
    <property type="entry name" value="Glyco_trans_1_4"/>
    <property type="match status" value="1"/>
</dbReference>
<evidence type="ECO:0000256" key="1">
    <source>
        <dbReference type="ARBA" id="ARBA00022676"/>
    </source>
</evidence>
<dbReference type="Proteomes" id="UP001500945">
    <property type="component" value="Unassembled WGS sequence"/>
</dbReference>
<evidence type="ECO:0000313" key="3">
    <source>
        <dbReference type="EMBL" id="GAA4407762.1"/>
    </source>
</evidence>